<evidence type="ECO:0000313" key="3">
    <source>
        <dbReference type="EMBL" id="KAK8230546.1"/>
    </source>
</evidence>
<proteinExistence type="predicted"/>
<reference evidence="3 4" key="1">
    <citation type="submission" date="2024-04" db="EMBL/GenBank/DDBJ databases">
        <title>Phyllosticta paracitricarpa is synonymous to the EU quarantine fungus P. citricarpa based on phylogenomic analyses.</title>
        <authorList>
            <consortium name="Lawrence Berkeley National Laboratory"/>
            <person name="Van Ingen-Buijs V.A."/>
            <person name="Van Westerhoven A.C."/>
            <person name="Haridas S."/>
            <person name="Skiadas P."/>
            <person name="Martin F."/>
            <person name="Groenewald J.Z."/>
            <person name="Crous P.W."/>
            <person name="Seidl M.F."/>
        </authorList>
    </citation>
    <scope>NUCLEOTIDE SEQUENCE [LARGE SCALE GENOMIC DNA]</scope>
    <source>
        <strain evidence="3 4">CBS 123374</strain>
    </source>
</reference>
<dbReference type="Proteomes" id="UP001492380">
    <property type="component" value="Unassembled WGS sequence"/>
</dbReference>
<comment type="caution">
    <text evidence="3">The sequence shown here is derived from an EMBL/GenBank/DDBJ whole genome shotgun (WGS) entry which is preliminary data.</text>
</comment>
<accession>A0ABR1YIZ4</accession>
<dbReference type="EMBL" id="JBBWRZ010000008">
    <property type="protein sequence ID" value="KAK8230546.1"/>
    <property type="molecule type" value="Genomic_DNA"/>
</dbReference>
<protein>
    <submittedName>
        <fullName evidence="3">Uncharacterized protein</fullName>
    </submittedName>
</protein>
<organism evidence="3 4">
    <name type="scientific">Phyllosticta capitalensis</name>
    <dbReference type="NCBI Taxonomy" id="121624"/>
    <lineage>
        <taxon>Eukaryota</taxon>
        <taxon>Fungi</taxon>
        <taxon>Dikarya</taxon>
        <taxon>Ascomycota</taxon>
        <taxon>Pezizomycotina</taxon>
        <taxon>Dothideomycetes</taxon>
        <taxon>Dothideomycetes incertae sedis</taxon>
        <taxon>Botryosphaeriales</taxon>
        <taxon>Phyllostictaceae</taxon>
        <taxon>Phyllosticta</taxon>
    </lineage>
</organism>
<keyword evidence="2" id="KW-0812">Transmembrane</keyword>
<feature type="transmembrane region" description="Helical" evidence="2">
    <location>
        <begin position="134"/>
        <end position="155"/>
    </location>
</feature>
<name>A0ABR1YIZ4_9PEZI</name>
<feature type="region of interest" description="Disordered" evidence="1">
    <location>
        <begin position="89"/>
        <end position="120"/>
    </location>
</feature>
<evidence type="ECO:0000313" key="4">
    <source>
        <dbReference type="Proteomes" id="UP001492380"/>
    </source>
</evidence>
<feature type="region of interest" description="Disordered" evidence="1">
    <location>
        <begin position="1"/>
        <end position="42"/>
    </location>
</feature>
<keyword evidence="4" id="KW-1185">Reference proteome</keyword>
<evidence type="ECO:0000256" key="2">
    <source>
        <dbReference type="SAM" id="Phobius"/>
    </source>
</evidence>
<keyword evidence="2" id="KW-1133">Transmembrane helix</keyword>
<feature type="compositionally biased region" description="Polar residues" evidence="1">
    <location>
        <begin position="1"/>
        <end position="10"/>
    </location>
</feature>
<sequence length="157" mass="17628">MNGPQTTSRTAGGREEQQEWQTPRRRKACGLPKTHPCQGIGKARQRVSFIPLSSGVSQAEATNHRPQAHATNYSTSCLSNHLTTNDHINESHDRLPSPGRGRQGTRGIKARLSSAEAGHHPERPVPIKLSTTVWLAHWLWLATWTVCHFCFFYTLRQ</sequence>
<evidence type="ECO:0000256" key="1">
    <source>
        <dbReference type="SAM" id="MobiDB-lite"/>
    </source>
</evidence>
<keyword evidence="2" id="KW-0472">Membrane</keyword>
<gene>
    <name evidence="3" type="ORF">HDK90DRAFT_325151</name>
</gene>